<keyword evidence="3" id="KW-0813">Transport</keyword>
<comment type="caution">
    <text evidence="9">The sequence shown here is derived from an EMBL/GenBank/DDBJ whole genome shotgun (WGS) entry which is preliminary data.</text>
</comment>
<dbReference type="Pfam" id="PF01594">
    <property type="entry name" value="AI-2E_transport"/>
    <property type="match status" value="1"/>
</dbReference>
<sequence>MTQKIEVSHRTIIFTIFFLILLWFVYLIRDIIFLVFVAILLSAILNPTVKKLHKHRIPRALAAIVVYLLGAAFLTFAFGTVLTPLVEQSGNFAKNFPLYLERLQIPDSVVQQVTDEITSQFGTISSQLLRLGVSVFSNILTVFAVLIIALYFLVAREKLDKQLYSILPESQAKKIEKVLGRMEKDLGGWTRGELLLMFSVGFTTYIGLVVLGIPYAVPLGVLAGLLEVVPNIGPVVASVPAVIVGFGISPISGFAVIALSFLIQQVENYVLVPKIMEKSAGINPVVTLLSLLVGFRLAGIAGAILAVPVIITLRVIINEYYTSPRLEKSR</sequence>
<feature type="transmembrane region" description="Helical" evidence="8">
    <location>
        <begin position="237"/>
        <end position="263"/>
    </location>
</feature>
<feature type="transmembrane region" description="Helical" evidence="8">
    <location>
        <begin position="61"/>
        <end position="82"/>
    </location>
</feature>
<feature type="transmembrane region" description="Helical" evidence="8">
    <location>
        <begin position="284"/>
        <end position="317"/>
    </location>
</feature>
<comment type="subcellular location">
    <subcellularLocation>
        <location evidence="1">Cell membrane</location>
        <topology evidence="1">Multi-pass membrane protein</topology>
    </subcellularLocation>
</comment>
<evidence type="ECO:0000256" key="7">
    <source>
        <dbReference type="ARBA" id="ARBA00023136"/>
    </source>
</evidence>
<keyword evidence="5 8" id="KW-0812">Transmembrane</keyword>
<dbReference type="Proteomes" id="UP000177371">
    <property type="component" value="Unassembled WGS sequence"/>
</dbReference>
<dbReference type="GO" id="GO:0055085">
    <property type="term" value="P:transmembrane transport"/>
    <property type="evidence" value="ECO:0007669"/>
    <property type="project" value="TreeGrafter"/>
</dbReference>
<keyword evidence="6 8" id="KW-1133">Transmembrane helix</keyword>
<comment type="similarity">
    <text evidence="2">Belongs to the autoinducer-2 exporter (AI-2E) (TC 2.A.86) family.</text>
</comment>
<keyword evidence="7 8" id="KW-0472">Membrane</keyword>
<feature type="transmembrane region" description="Helical" evidence="8">
    <location>
        <begin position="7"/>
        <end position="25"/>
    </location>
</feature>
<reference evidence="9 10" key="1">
    <citation type="journal article" date="2016" name="Nat. Commun.">
        <title>Thousands of microbial genomes shed light on interconnected biogeochemical processes in an aquifer system.</title>
        <authorList>
            <person name="Anantharaman K."/>
            <person name="Brown C.T."/>
            <person name="Hug L.A."/>
            <person name="Sharon I."/>
            <person name="Castelle C.J."/>
            <person name="Probst A.J."/>
            <person name="Thomas B.C."/>
            <person name="Singh A."/>
            <person name="Wilkins M.J."/>
            <person name="Karaoz U."/>
            <person name="Brodie E.L."/>
            <person name="Williams K.H."/>
            <person name="Hubbard S.S."/>
            <person name="Banfield J.F."/>
        </authorList>
    </citation>
    <scope>NUCLEOTIDE SEQUENCE [LARGE SCALE GENOMIC DNA]</scope>
</reference>
<evidence type="ECO:0000256" key="4">
    <source>
        <dbReference type="ARBA" id="ARBA00022475"/>
    </source>
</evidence>
<evidence type="ECO:0000256" key="6">
    <source>
        <dbReference type="ARBA" id="ARBA00022989"/>
    </source>
</evidence>
<evidence type="ECO:0000256" key="3">
    <source>
        <dbReference type="ARBA" id="ARBA00022448"/>
    </source>
</evidence>
<evidence type="ECO:0000256" key="8">
    <source>
        <dbReference type="SAM" id="Phobius"/>
    </source>
</evidence>
<evidence type="ECO:0000256" key="5">
    <source>
        <dbReference type="ARBA" id="ARBA00022692"/>
    </source>
</evidence>
<evidence type="ECO:0000256" key="2">
    <source>
        <dbReference type="ARBA" id="ARBA00009773"/>
    </source>
</evidence>
<feature type="transmembrane region" description="Helical" evidence="8">
    <location>
        <begin position="194"/>
        <end position="217"/>
    </location>
</feature>
<dbReference type="GO" id="GO:0005886">
    <property type="term" value="C:plasma membrane"/>
    <property type="evidence" value="ECO:0007669"/>
    <property type="project" value="UniProtKB-SubCell"/>
</dbReference>
<dbReference type="PANTHER" id="PTHR21716:SF53">
    <property type="entry name" value="PERMEASE PERM-RELATED"/>
    <property type="match status" value="1"/>
</dbReference>
<gene>
    <name evidence="9" type="ORF">A2W32_01465</name>
</gene>
<accession>A0A1F4V4Q2</accession>
<dbReference type="EMBL" id="MEUT01000002">
    <property type="protein sequence ID" value="OGC52086.1"/>
    <property type="molecule type" value="Genomic_DNA"/>
</dbReference>
<dbReference type="AlphaFoldDB" id="A0A1F4V4Q2"/>
<feature type="transmembrane region" description="Helical" evidence="8">
    <location>
        <begin position="135"/>
        <end position="154"/>
    </location>
</feature>
<dbReference type="STRING" id="1802610.A2W32_01465"/>
<protein>
    <recommendedName>
        <fullName evidence="11">AI-2E family transporter</fullName>
    </recommendedName>
</protein>
<keyword evidence="4" id="KW-1003">Cell membrane</keyword>
<name>A0A1F4V4Q2_UNCKA</name>
<evidence type="ECO:0000256" key="1">
    <source>
        <dbReference type="ARBA" id="ARBA00004651"/>
    </source>
</evidence>
<dbReference type="InterPro" id="IPR002549">
    <property type="entry name" value="AI-2E-like"/>
</dbReference>
<evidence type="ECO:0008006" key="11">
    <source>
        <dbReference type="Google" id="ProtNLM"/>
    </source>
</evidence>
<proteinExistence type="inferred from homology"/>
<evidence type="ECO:0000313" key="9">
    <source>
        <dbReference type="EMBL" id="OGC52086.1"/>
    </source>
</evidence>
<organism evidence="9 10">
    <name type="scientific">candidate division WWE3 bacterium RBG_16_37_10</name>
    <dbReference type="NCBI Taxonomy" id="1802610"/>
    <lineage>
        <taxon>Bacteria</taxon>
        <taxon>Katanobacteria</taxon>
    </lineage>
</organism>
<dbReference type="PANTHER" id="PTHR21716">
    <property type="entry name" value="TRANSMEMBRANE PROTEIN"/>
    <property type="match status" value="1"/>
</dbReference>
<evidence type="ECO:0000313" key="10">
    <source>
        <dbReference type="Proteomes" id="UP000177371"/>
    </source>
</evidence>
<feature type="transmembrane region" description="Helical" evidence="8">
    <location>
        <begin position="31"/>
        <end position="49"/>
    </location>
</feature>